<name>A0A3N5C139_9BACI</name>
<keyword evidence="3" id="KW-0805">Transcription regulation</keyword>
<keyword evidence="3" id="KW-0067">ATP-binding</keyword>
<evidence type="ECO:0000313" key="5">
    <source>
        <dbReference type="EMBL" id="RPF55788.1"/>
    </source>
</evidence>
<dbReference type="PROSITE" id="PS51733">
    <property type="entry name" value="BPL_LPL_CATALYTIC"/>
    <property type="match status" value="1"/>
</dbReference>
<sequence>MESTRKQLIDFLSNHQGYVSGQELSEQLNISRSAVWKHMNHLKKEGYQIEGITNKGYRIIEIPNQMNESSLQWNLQTKWLGQSLIYKESVRSTQLVAHDLARKDAKQGSVIVAGEQTSGRGRMRRHWDSKAGLGLWFSSILRPDNIEPKDASQLTLVAAVAIAQYLEKFPVDVKIKWPNDLFLNGKKLAGILTEMQAEQDAIQYIVLGIGMNINHTQDDLHETVKEKATSLLIETGESFNLNEVLNGLLMNIERKYELFIEEGFHEIKHEWEQLAYKMGEWIIVKTHKEWQAQLIGIHEDGALKVRDTDGQQHELYSAEILW</sequence>
<dbReference type="Pfam" id="PF08279">
    <property type="entry name" value="HTH_11"/>
    <property type="match status" value="1"/>
</dbReference>
<feature type="binding site" evidence="3">
    <location>
        <position position="187"/>
    </location>
    <ligand>
        <name>biotin</name>
        <dbReference type="ChEBI" id="CHEBI:57586"/>
    </ligand>
</feature>
<feature type="DNA-binding region" description="H-T-H motif" evidence="3">
    <location>
        <begin position="21"/>
        <end position="40"/>
    </location>
</feature>
<dbReference type="GO" id="GO:0005524">
    <property type="term" value="F:ATP binding"/>
    <property type="evidence" value="ECO:0007669"/>
    <property type="project" value="UniProtKB-UniRule"/>
</dbReference>
<dbReference type="InterPro" id="IPR030855">
    <property type="entry name" value="Bifunct_BirA"/>
</dbReference>
<feature type="binding site" evidence="3">
    <location>
        <begin position="120"/>
        <end position="122"/>
    </location>
    <ligand>
        <name>biotin</name>
        <dbReference type="ChEBI" id="CHEBI:57586"/>
    </ligand>
</feature>
<dbReference type="SUPFAM" id="SSF46785">
    <property type="entry name" value="Winged helix' DNA-binding domain"/>
    <property type="match status" value="1"/>
</dbReference>
<dbReference type="OrthoDB" id="9807064at2"/>
<dbReference type="GO" id="GO:0005737">
    <property type="term" value="C:cytoplasm"/>
    <property type="evidence" value="ECO:0007669"/>
    <property type="project" value="TreeGrafter"/>
</dbReference>
<dbReference type="Gene3D" id="1.10.10.10">
    <property type="entry name" value="Winged helix-like DNA-binding domain superfamily/Winged helix DNA-binding domain"/>
    <property type="match status" value="1"/>
</dbReference>
<keyword evidence="3" id="KW-0547">Nucleotide-binding</keyword>
<dbReference type="InterPro" id="IPR004408">
    <property type="entry name" value="Biotin_CoA_COase_ligase"/>
</dbReference>
<protein>
    <recommendedName>
        <fullName evidence="3">Bifunctional ligase/repressor BirA</fullName>
    </recommendedName>
    <alternativeName>
        <fullName evidence="3">Biotin--[acetyl-CoA-carboxylase] ligase</fullName>
        <ecNumber evidence="3">6.3.4.15</ecNumber>
    </alternativeName>
    <alternativeName>
        <fullName evidence="3">Biotin--protein ligase</fullName>
    </alternativeName>
    <alternativeName>
        <fullName evidence="3">Biotin-[acetyl-CoA carboxylase] synthetase</fullName>
    </alternativeName>
</protein>
<dbReference type="CDD" id="cd00090">
    <property type="entry name" value="HTH_ARSR"/>
    <property type="match status" value="1"/>
</dbReference>
<evidence type="ECO:0000313" key="6">
    <source>
        <dbReference type="Proteomes" id="UP000276443"/>
    </source>
</evidence>
<accession>A0A3N5C139</accession>
<keyword evidence="3" id="KW-0092">Biotin</keyword>
<dbReference type="Gene3D" id="2.30.30.100">
    <property type="match status" value="1"/>
</dbReference>
<keyword evidence="6" id="KW-1185">Reference proteome</keyword>
<evidence type="ECO:0000256" key="3">
    <source>
        <dbReference type="HAMAP-Rule" id="MF_00978"/>
    </source>
</evidence>
<dbReference type="EC" id="6.3.4.15" evidence="3"/>
<dbReference type="CDD" id="cd16442">
    <property type="entry name" value="BPL"/>
    <property type="match status" value="1"/>
</dbReference>
<dbReference type="GO" id="GO:0016740">
    <property type="term" value="F:transferase activity"/>
    <property type="evidence" value="ECO:0007669"/>
    <property type="project" value="UniProtKB-ARBA"/>
</dbReference>
<proteinExistence type="inferred from homology"/>
<keyword evidence="3" id="KW-0804">Transcription</keyword>
<dbReference type="InterPro" id="IPR036390">
    <property type="entry name" value="WH_DNA-bd_sf"/>
</dbReference>
<keyword evidence="1 3" id="KW-0436">Ligase</keyword>
<reference evidence="5 6" key="1">
    <citation type="submission" date="2018-11" db="EMBL/GenBank/DDBJ databases">
        <title>Genomic Encyclopedia of Type Strains, Phase IV (KMG-IV): sequencing the most valuable type-strain genomes for metagenomic binning, comparative biology and taxonomic classification.</title>
        <authorList>
            <person name="Goeker M."/>
        </authorList>
    </citation>
    <scope>NUCLEOTIDE SEQUENCE [LARGE SCALE GENOMIC DNA]</scope>
    <source>
        <strain evidence="5 6">DSM 18090</strain>
    </source>
</reference>
<comment type="caution">
    <text evidence="5">The sequence shown here is derived from an EMBL/GenBank/DDBJ whole genome shotgun (WGS) entry which is preliminary data.</text>
</comment>
<keyword evidence="3" id="KW-0678">Repressor</keyword>
<feature type="binding site" evidence="3">
    <location>
        <position position="116"/>
    </location>
    <ligand>
        <name>biotin</name>
        <dbReference type="ChEBI" id="CHEBI:57586"/>
    </ligand>
</feature>
<dbReference type="InterPro" id="IPR036388">
    <property type="entry name" value="WH-like_DNA-bd_sf"/>
</dbReference>
<dbReference type="Pfam" id="PF03099">
    <property type="entry name" value="BPL_LplA_LipB"/>
    <property type="match status" value="1"/>
</dbReference>
<dbReference type="Gene3D" id="3.30.930.10">
    <property type="entry name" value="Bira Bifunctional Protein, Domain 2"/>
    <property type="match status" value="1"/>
</dbReference>
<dbReference type="PANTHER" id="PTHR12835">
    <property type="entry name" value="BIOTIN PROTEIN LIGASE"/>
    <property type="match status" value="1"/>
</dbReference>
<dbReference type="InterPro" id="IPR013196">
    <property type="entry name" value="HTH_11"/>
</dbReference>
<dbReference type="AlphaFoldDB" id="A0A3N5C139"/>
<dbReference type="RefSeq" id="WP_124219710.1">
    <property type="nucleotide sequence ID" value="NZ_RKRF01000007.1"/>
</dbReference>
<dbReference type="Proteomes" id="UP000276443">
    <property type="component" value="Unassembled WGS sequence"/>
</dbReference>
<evidence type="ECO:0000256" key="1">
    <source>
        <dbReference type="ARBA" id="ARBA00022598"/>
    </source>
</evidence>
<dbReference type="GO" id="GO:0004077">
    <property type="term" value="F:biotin--[biotin carboxyl-carrier protein] ligase activity"/>
    <property type="evidence" value="ECO:0007669"/>
    <property type="project" value="UniProtKB-UniRule"/>
</dbReference>
<dbReference type="InterPro" id="IPR004143">
    <property type="entry name" value="BPL_LPL_catalytic"/>
</dbReference>
<evidence type="ECO:0000259" key="4">
    <source>
        <dbReference type="PROSITE" id="PS51733"/>
    </source>
</evidence>
<dbReference type="NCBIfam" id="TIGR00121">
    <property type="entry name" value="birA_ligase"/>
    <property type="match status" value="1"/>
</dbReference>
<dbReference type="GO" id="GO:0009249">
    <property type="term" value="P:protein lipoylation"/>
    <property type="evidence" value="ECO:0007669"/>
    <property type="project" value="UniProtKB-ARBA"/>
</dbReference>
<evidence type="ECO:0000256" key="2">
    <source>
        <dbReference type="ARBA" id="ARBA00023125"/>
    </source>
</evidence>
<gene>
    <name evidence="3" type="primary">birA</name>
    <name evidence="5" type="ORF">EDC24_0672</name>
</gene>
<comment type="catalytic activity">
    <reaction evidence="3">
        <text>biotin + L-lysyl-[protein] + ATP = N(6)-biotinyl-L-lysyl-[protein] + AMP + diphosphate + H(+)</text>
        <dbReference type="Rhea" id="RHEA:11756"/>
        <dbReference type="Rhea" id="RHEA-COMP:9752"/>
        <dbReference type="Rhea" id="RHEA-COMP:10505"/>
        <dbReference type="ChEBI" id="CHEBI:15378"/>
        <dbReference type="ChEBI" id="CHEBI:29969"/>
        <dbReference type="ChEBI" id="CHEBI:30616"/>
        <dbReference type="ChEBI" id="CHEBI:33019"/>
        <dbReference type="ChEBI" id="CHEBI:57586"/>
        <dbReference type="ChEBI" id="CHEBI:83144"/>
        <dbReference type="ChEBI" id="CHEBI:456215"/>
        <dbReference type="EC" id="6.3.4.15"/>
    </reaction>
</comment>
<comment type="similarity">
    <text evidence="3">Belongs to the biotin--protein ligase family.</text>
</comment>
<keyword evidence="2 3" id="KW-0238">DNA-binding</keyword>
<comment type="function">
    <text evidence="3">Acts both as a biotin--[acetyl-CoA-carboxylase] ligase and a repressor.</text>
</comment>
<dbReference type="HAMAP" id="MF_00978">
    <property type="entry name" value="Bifunct_BirA"/>
    <property type="match status" value="1"/>
</dbReference>
<dbReference type="GO" id="GO:0006355">
    <property type="term" value="P:regulation of DNA-templated transcription"/>
    <property type="evidence" value="ECO:0007669"/>
    <property type="project" value="UniProtKB-UniRule"/>
</dbReference>
<dbReference type="InterPro" id="IPR045864">
    <property type="entry name" value="aa-tRNA-synth_II/BPL/LPL"/>
</dbReference>
<feature type="domain" description="BPL/LPL catalytic" evidence="4">
    <location>
        <begin position="69"/>
        <end position="260"/>
    </location>
</feature>
<dbReference type="PANTHER" id="PTHR12835:SF5">
    <property type="entry name" value="BIOTIN--PROTEIN LIGASE"/>
    <property type="match status" value="1"/>
</dbReference>
<dbReference type="InterPro" id="IPR011991">
    <property type="entry name" value="ArsR-like_HTH"/>
</dbReference>
<comment type="caution">
    <text evidence="3">Lacks conserved residue(s) required for the propagation of feature annotation.</text>
</comment>
<dbReference type="EMBL" id="RKRF01000007">
    <property type="protein sequence ID" value="RPF55788.1"/>
    <property type="molecule type" value="Genomic_DNA"/>
</dbReference>
<dbReference type="SUPFAM" id="SSF55681">
    <property type="entry name" value="Class II aaRS and biotin synthetases"/>
    <property type="match status" value="1"/>
</dbReference>
<organism evidence="5 6">
    <name type="scientific">Aquisalibacillus elongatus</name>
    <dbReference type="NCBI Taxonomy" id="485577"/>
    <lineage>
        <taxon>Bacteria</taxon>
        <taxon>Bacillati</taxon>
        <taxon>Bacillota</taxon>
        <taxon>Bacilli</taxon>
        <taxon>Bacillales</taxon>
        <taxon>Bacillaceae</taxon>
        <taxon>Aquisalibacillus</taxon>
    </lineage>
</organism>
<dbReference type="GO" id="GO:0003677">
    <property type="term" value="F:DNA binding"/>
    <property type="evidence" value="ECO:0007669"/>
    <property type="project" value="UniProtKB-UniRule"/>
</dbReference>